<keyword evidence="2 3" id="KW-0040">ANK repeat</keyword>
<dbReference type="EMBL" id="JAZGSY010000240">
    <property type="protein sequence ID" value="KAL1838065.1"/>
    <property type="molecule type" value="Genomic_DNA"/>
</dbReference>
<dbReference type="InterPro" id="IPR036770">
    <property type="entry name" value="Ankyrin_rpt-contain_sf"/>
</dbReference>
<keyword evidence="5" id="KW-1185">Reference proteome</keyword>
<gene>
    <name evidence="4" type="ORF">VTJ49DRAFT_3085</name>
</gene>
<dbReference type="PROSITE" id="PS50297">
    <property type="entry name" value="ANK_REP_REGION"/>
    <property type="match status" value="3"/>
</dbReference>
<sequence>MPRAVDYPRVQWLRQYVSQKKQEYKLLHEQWLAGAADCQYAPDTWPRDRSLLMSLPMDLFLLICERLYQADLFHLALACRGLADVIISLLYTRDIANFDCLSLRWACTLGIVPTLERALEHGASPGHAFHPESDWGCSWTIRSVLGAAWRRTIFIETPLNTAIVTGEPEIVRLLLAHGADANGLGRPDILPYSPTVPEISCPIHFAVGSPDAPPLPGPQPGNPKIVRCLLEAGANPNTDLRTLGFLHGSHSLEPRAFTPLIMALHPAVPLETVRILLEHGADPTQVGWARRIVSDSTEFASVGALLAASIHNHALSLDMDKLELLLAYGAVHEVTYACAYGGVRFPVPVLYRFWEYPRIVDILQRFIAHGADLTAWARAVMPPILSVVWWAQTSFMESRCRPAEEKTSTAQNIIQRAHELIGFIAEATLVDATAGGPIQRSSIIDAEASHVDLRFDPYRGQTPLRYVCGYAGFDEAESLIPLLLGYGADINARDSKGRSALHHAAMFGTVDRARELVRFQGGPAASGLLIDARDSRGWTPLHYACLFQVWETDFSSAIATARLLINHGADPRAVTSNGWTPLSLAVYAGNAQLVYLLLHRGAEVADLYRAHPPAAEPAVVEVGRLAFLPPHNRRLARCRQLGQEISARREQVAMVLERHTGFEIPFRPILPVEVPAGQEEPPVVGVFGDLVVHEVDMTFPGAITKFEEPDVSSEDLDLEVEEVLRGLYNRDGTHAEVLFVEVDRPKPFPLSWSGRPLGNSG</sequence>
<dbReference type="SMART" id="SM00248">
    <property type="entry name" value="ANK"/>
    <property type="match status" value="7"/>
</dbReference>
<dbReference type="Pfam" id="PF12796">
    <property type="entry name" value="Ank_2"/>
    <property type="match status" value="1"/>
</dbReference>
<dbReference type="PROSITE" id="PS50088">
    <property type="entry name" value="ANK_REPEAT"/>
    <property type="match status" value="4"/>
</dbReference>
<keyword evidence="1" id="KW-0677">Repeat</keyword>
<dbReference type="InterPro" id="IPR050745">
    <property type="entry name" value="Multifunctional_regulatory"/>
</dbReference>
<dbReference type="SUPFAM" id="SSF48403">
    <property type="entry name" value="Ankyrin repeat"/>
    <property type="match status" value="1"/>
</dbReference>
<dbReference type="InterPro" id="IPR002110">
    <property type="entry name" value="Ankyrin_rpt"/>
</dbReference>
<proteinExistence type="predicted"/>
<feature type="repeat" description="ANK" evidence="3">
    <location>
        <begin position="459"/>
        <end position="495"/>
    </location>
</feature>
<evidence type="ECO:0000256" key="2">
    <source>
        <dbReference type="ARBA" id="ARBA00023043"/>
    </source>
</evidence>
<evidence type="ECO:0000313" key="5">
    <source>
        <dbReference type="Proteomes" id="UP001583172"/>
    </source>
</evidence>
<feature type="repeat" description="ANK" evidence="3">
    <location>
        <begin position="536"/>
        <end position="576"/>
    </location>
</feature>
<dbReference type="Gene3D" id="1.25.40.20">
    <property type="entry name" value="Ankyrin repeat-containing domain"/>
    <property type="match status" value="3"/>
</dbReference>
<evidence type="ECO:0000256" key="3">
    <source>
        <dbReference type="PROSITE-ProRule" id="PRU00023"/>
    </source>
</evidence>
<reference evidence="4 5" key="1">
    <citation type="journal article" date="2024" name="Commun. Biol.">
        <title>Comparative genomic analysis of thermophilic fungi reveals convergent evolutionary adaptations and gene losses.</title>
        <authorList>
            <person name="Steindorff A.S."/>
            <person name="Aguilar-Pontes M.V."/>
            <person name="Robinson A.J."/>
            <person name="Andreopoulos B."/>
            <person name="LaButti K."/>
            <person name="Kuo A."/>
            <person name="Mondo S."/>
            <person name="Riley R."/>
            <person name="Otillar R."/>
            <person name="Haridas S."/>
            <person name="Lipzen A."/>
            <person name="Grimwood J."/>
            <person name="Schmutz J."/>
            <person name="Clum A."/>
            <person name="Reid I.D."/>
            <person name="Moisan M.C."/>
            <person name="Butler G."/>
            <person name="Nguyen T.T.M."/>
            <person name="Dewar K."/>
            <person name="Conant G."/>
            <person name="Drula E."/>
            <person name="Henrissat B."/>
            <person name="Hansel C."/>
            <person name="Singer S."/>
            <person name="Hutchinson M.I."/>
            <person name="de Vries R.P."/>
            <person name="Natvig D.O."/>
            <person name="Powell A.J."/>
            <person name="Tsang A."/>
            <person name="Grigoriev I.V."/>
        </authorList>
    </citation>
    <scope>NUCLEOTIDE SEQUENCE [LARGE SCALE GENOMIC DNA]</scope>
    <source>
        <strain evidence="4 5">CBS 620.91</strain>
    </source>
</reference>
<feature type="repeat" description="ANK" evidence="3">
    <location>
        <begin position="157"/>
        <end position="186"/>
    </location>
</feature>
<dbReference type="Pfam" id="PF00023">
    <property type="entry name" value="Ank"/>
    <property type="match status" value="1"/>
</dbReference>
<organism evidence="4 5">
    <name type="scientific">Humicola insolens</name>
    <name type="common">Soft-rot fungus</name>
    <dbReference type="NCBI Taxonomy" id="85995"/>
    <lineage>
        <taxon>Eukaryota</taxon>
        <taxon>Fungi</taxon>
        <taxon>Dikarya</taxon>
        <taxon>Ascomycota</taxon>
        <taxon>Pezizomycotina</taxon>
        <taxon>Sordariomycetes</taxon>
        <taxon>Sordariomycetidae</taxon>
        <taxon>Sordariales</taxon>
        <taxon>Chaetomiaceae</taxon>
        <taxon>Mycothermus</taxon>
    </lineage>
</organism>
<dbReference type="PANTHER" id="PTHR24189">
    <property type="entry name" value="MYOTROPHIN"/>
    <property type="match status" value="1"/>
</dbReference>
<evidence type="ECO:0000313" key="4">
    <source>
        <dbReference type="EMBL" id="KAL1838065.1"/>
    </source>
</evidence>
<name>A0ABR3V8D4_HUMIN</name>
<dbReference type="Proteomes" id="UP001583172">
    <property type="component" value="Unassembled WGS sequence"/>
</dbReference>
<protein>
    <submittedName>
        <fullName evidence="4">Uncharacterized protein</fullName>
    </submittedName>
</protein>
<dbReference type="Pfam" id="PF13637">
    <property type="entry name" value="Ank_4"/>
    <property type="match status" value="1"/>
</dbReference>
<accession>A0ABR3V8D4</accession>
<dbReference type="PANTHER" id="PTHR24189:SF50">
    <property type="entry name" value="ANKYRIN REPEAT AND SOCS BOX PROTEIN 2"/>
    <property type="match status" value="1"/>
</dbReference>
<dbReference type="CDD" id="cd09917">
    <property type="entry name" value="F-box_SF"/>
    <property type="match status" value="1"/>
</dbReference>
<evidence type="ECO:0000256" key="1">
    <source>
        <dbReference type="ARBA" id="ARBA00022737"/>
    </source>
</evidence>
<feature type="repeat" description="ANK" evidence="3">
    <location>
        <begin position="577"/>
        <end position="604"/>
    </location>
</feature>
<comment type="caution">
    <text evidence="4">The sequence shown here is derived from an EMBL/GenBank/DDBJ whole genome shotgun (WGS) entry which is preliminary data.</text>
</comment>